<evidence type="ECO:0000313" key="9">
    <source>
        <dbReference type="EMBL" id="CAE2319726.1"/>
    </source>
</evidence>
<protein>
    <submittedName>
        <fullName evidence="3">Uncharacterized protein</fullName>
    </submittedName>
</protein>
<gene>
    <name evidence="1" type="ORF">GTHE00462_LOCUS26456</name>
    <name evidence="2" type="ORF">GTHE00462_LOCUS26457</name>
    <name evidence="3" type="ORF">GTHE00462_LOCUS26458</name>
    <name evidence="4" type="ORF">GTHE00462_LOCUS26459</name>
    <name evidence="5" type="ORF">GTHE00462_LOCUS26461</name>
    <name evidence="6" type="ORF">GTHE00462_LOCUS26462</name>
    <name evidence="7" type="ORF">GTHE00462_LOCUS26463</name>
    <name evidence="8" type="ORF">GTHE00462_LOCUS26464</name>
    <name evidence="9" type="ORF">GTHE00462_LOCUS26465</name>
    <name evidence="10" type="ORF">GTHE00462_LOCUS26466</name>
    <name evidence="11" type="ORF">GTHE00462_LOCUS26467</name>
    <name evidence="12" type="ORF">GTHE00462_LOCUS26468</name>
</gene>
<name>A0A6U6BUF6_GUITH</name>
<dbReference type="InterPro" id="IPR022203">
    <property type="entry name" value="DUF3727"/>
</dbReference>
<proteinExistence type="predicted"/>
<evidence type="ECO:0000313" key="6">
    <source>
        <dbReference type="EMBL" id="CAE2319719.1"/>
    </source>
</evidence>
<dbReference type="EMBL" id="HBKN01033933">
    <property type="protein sequence ID" value="CAE2319709.1"/>
    <property type="molecule type" value="Transcribed_RNA"/>
</dbReference>
<dbReference type="EMBL" id="HBKN01033939">
    <property type="protein sequence ID" value="CAE2319719.1"/>
    <property type="molecule type" value="Transcribed_RNA"/>
</dbReference>
<evidence type="ECO:0000313" key="11">
    <source>
        <dbReference type="EMBL" id="CAE2319728.1"/>
    </source>
</evidence>
<evidence type="ECO:0000313" key="10">
    <source>
        <dbReference type="EMBL" id="CAE2319727.1"/>
    </source>
</evidence>
<evidence type="ECO:0000313" key="1">
    <source>
        <dbReference type="EMBL" id="CAE2319709.1"/>
    </source>
</evidence>
<dbReference type="EMBL" id="HBKN01033941">
    <property type="protein sequence ID" value="CAE2319725.1"/>
    <property type="molecule type" value="Transcribed_RNA"/>
</dbReference>
<dbReference type="EMBL" id="HBKN01033942">
    <property type="protein sequence ID" value="CAE2319726.1"/>
    <property type="molecule type" value="Transcribed_RNA"/>
</dbReference>
<accession>A0A6U6BUF6</accession>
<dbReference type="EMBL" id="HBKN01033945">
    <property type="protein sequence ID" value="CAE2319735.1"/>
    <property type="molecule type" value="Transcribed_RNA"/>
</dbReference>
<dbReference type="EMBL" id="HBKN01033934">
    <property type="protein sequence ID" value="CAE2319711.1"/>
    <property type="molecule type" value="Transcribed_RNA"/>
</dbReference>
<dbReference type="PANTHER" id="PTHR36061:SF3">
    <property type="entry name" value="OS04G0692200 PROTEIN"/>
    <property type="match status" value="1"/>
</dbReference>
<dbReference type="EMBL" id="HBKN01033943">
    <property type="protein sequence ID" value="CAE2319727.1"/>
    <property type="molecule type" value="Transcribed_RNA"/>
</dbReference>
<dbReference type="EMBL" id="HBKN01033940">
    <property type="protein sequence ID" value="CAE2319722.1"/>
    <property type="molecule type" value="Transcribed_RNA"/>
</dbReference>
<evidence type="ECO:0000313" key="7">
    <source>
        <dbReference type="EMBL" id="CAE2319722.1"/>
    </source>
</evidence>
<evidence type="ECO:0000313" key="12">
    <source>
        <dbReference type="EMBL" id="CAE2319735.1"/>
    </source>
</evidence>
<sequence>MSPSVGQPHSLSPLPLSRSSCFVSSAGATPSLTRSPGLAACRISSALPLRNFDAKTRSVQDSILGQIKQHSRIMRSPLVLQQSNKDSDTADMEEEEVEVVVKDTKTGKTIDCYVDEEVVVDGQEYALVYPCDTPVVLAYVDKDSDGEELIPVSDDDIPKLFPGAYKACAEQDVELIDSAVVLTLQGDIGDDEEDLEDLGEAGEDEEFVKVITSYEEKGIEYLVTEPLEPVLIIAKPGEQTKSKKKTYFTLPEEEISKIMPKIEEILELRFEEEN</sequence>
<evidence type="ECO:0000313" key="5">
    <source>
        <dbReference type="EMBL" id="CAE2319717.1"/>
    </source>
</evidence>
<evidence type="ECO:0000313" key="4">
    <source>
        <dbReference type="EMBL" id="CAE2319713.1"/>
    </source>
</evidence>
<dbReference type="EMBL" id="HBKN01033944">
    <property type="protein sequence ID" value="CAE2319728.1"/>
    <property type="molecule type" value="Transcribed_RNA"/>
</dbReference>
<organism evidence="3">
    <name type="scientific">Guillardia theta</name>
    <name type="common">Cryptophyte</name>
    <name type="synonym">Cryptomonas phi</name>
    <dbReference type="NCBI Taxonomy" id="55529"/>
    <lineage>
        <taxon>Eukaryota</taxon>
        <taxon>Cryptophyceae</taxon>
        <taxon>Pyrenomonadales</taxon>
        <taxon>Geminigeraceae</taxon>
        <taxon>Guillardia</taxon>
    </lineage>
</organism>
<evidence type="ECO:0000313" key="8">
    <source>
        <dbReference type="EMBL" id="CAE2319725.1"/>
    </source>
</evidence>
<dbReference type="EMBL" id="HBKN01033936">
    <property type="protein sequence ID" value="CAE2319713.1"/>
    <property type="molecule type" value="Transcribed_RNA"/>
</dbReference>
<dbReference type="EMBL" id="HBKN01033935">
    <property type="protein sequence ID" value="CAE2319712.1"/>
    <property type="molecule type" value="Transcribed_RNA"/>
</dbReference>
<reference evidence="3" key="1">
    <citation type="submission" date="2021-01" db="EMBL/GenBank/DDBJ databases">
        <authorList>
            <person name="Corre E."/>
            <person name="Pelletier E."/>
            <person name="Niang G."/>
            <person name="Scheremetjew M."/>
            <person name="Finn R."/>
            <person name="Kale V."/>
            <person name="Holt S."/>
            <person name="Cochrane G."/>
            <person name="Meng A."/>
            <person name="Brown T."/>
            <person name="Cohen L."/>
        </authorList>
    </citation>
    <scope>NUCLEOTIDE SEQUENCE</scope>
    <source>
        <strain evidence="3">CCMP 2712</strain>
    </source>
</reference>
<evidence type="ECO:0000313" key="3">
    <source>
        <dbReference type="EMBL" id="CAE2319712.1"/>
    </source>
</evidence>
<dbReference type="AlphaFoldDB" id="A0A6U6BUF6"/>
<dbReference type="Pfam" id="PF12527">
    <property type="entry name" value="DUF3727"/>
    <property type="match status" value="1"/>
</dbReference>
<dbReference type="EMBL" id="HBKN01033938">
    <property type="protein sequence ID" value="CAE2319717.1"/>
    <property type="molecule type" value="Transcribed_RNA"/>
</dbReference>
<evidence type="ECO:0000313" key="2">
    <source>
        <dbReference type="EMBL" id="CAE2319711.1"/>
    </source>
</evidence>
<dbReference type="PANTHER" id="PTHR36061">
    <property type="match status" value="1"/>
</dbReference>